<evidence type="ECO:0000313" key="2">
    <source>
        <dbReference type="Proteomes" id="UP000045782"/>
    </source>
</evidence>
<accession>A0A0U0ZUE0</accession>
<evidence type="ECO:0000313" key="1">
    <source>
        <dbReference type="EMBL" id="CPV67110.1"/>
    </source>
</evidence>
<evidence type="ECO:0008006" key="3">
    <source>
        <dbReference type="Google" id="ProtNLM"/>
    </source>
</evidence>
<proteinExistence type="predicted"/>
<dbReference type="Proteomes" id="UP000045782">
    <property type="component" value="Unassembled WGS sequence"/>
</dbReference>
<protein>
    <recommendedName>
        <fullName evidence="3">Large polyvalent protein associated domain-containing protein</fullName>
    </recommendedName>
</protein>
<dbReference type="EMBL" id="CSWP01000009">
    <property type="protein sequence ID" value="CPV67110.1"/>
    <property type="molecule type" value="Genomic_DNA"/>
</dbReference>
<name>A0A0U0ZUE0_9MYCO</name>
<sequence>MKKKITSYKPVAVNAARLASIIRGYFATTCPTIPAQAVAHQHDRVTVNWTDGPSLIGVRSLFAWAQVSAAETVPRPVRLSTVPDGPVREALSALARDAGTPCAGNIHLAFSRHYTLEAWDLVAKEIRRQRGVIVHRTPGGAVIDLDGTDACGGTWLCCGEHTVGGTRYWDNTARLWLDHTDLIGQTTPQC</sequence>
<organism evidence="1 2">
    <name type="scientific">Mycobacteroides abscessus</name>
    <dbReference type="NCBI Taxonomy" id="36809"/>
    <lineage>
        <taxon>Bacteria</taxon>
        <taxon>Bacillati</taxon>
        <taxon>Actinomycetota</taxon>
        <taxon>Actinomycetes</taxon>
        <taxon>Mycobacteriales</taxon>
        <taxon>Mycobacteriaceae</taxon>
        <taxon>Mycobacteroides</taxon>
    </lineage>
</organism>
<gene>
    <name evidence="1" type="ORF">ERS075579_04152</name>
</gene>
<reference evidence="1 2" key="1">
    <citation type="submission" date="2015-03" db="EMBL/GenBank/DDBJ databases">
        <authorList>
            <person name="Murphy D."/>
        </authorList>
    </citation>
    <scope>NUCLEOTIDE SEQUENCE [LARGE SCALE GENOMIC DNA]</scope>
    <source>
        <strain evidence="1 2">PAP088</strain>
    </source>
</reference>
<dbReference type="AlphaFoldDB" id="A0A0U0ZUE0"/>